<organism evidence="12 13">
    <name type="scientific">Neocallimastix californiae</name>
    <dbReference type="NCBI Taxonomy" id="1754190"/>
    <lineage>
        <taxon>Eukaryota</taxon>
        <taxon>Fungi</taxon>
        <taxon>Fungi incertae sedis</taxon>
        <taxon>Chytridiomycota</taxon>
        <taxon>Chytridiomycota incertae sedis</taxon>
        <taxon>Neocallimastigomycetes</taxon>
        <taxon>Neocallimastigales</taxon>
        <taxon>Neocallimastigaceae</taxon>
        <taxon>Neocallimastix</taxon>
    </lineage>
</organism>
<evidence type="ECO:0000256" key="7">
    <source>
        <dbReference type="ARBA" id="ARBA00022801"/>
    </source>
</evidence>
<keyword evidence="6 10" id="KW-0812">Transmembrane</keyword>
<keyword evidence="9 10" id="KW-0472">Membrane</keyword>
<comment type="catalytic activity">
    <reaction evidence="1">
        <text>Cleaves type-1 transmembrane domains using a catalytic dyad composed of serine and histidine that are contributed by different transmembrane domains.</text>
        <dbReference type="EC" id="3.4.21.105"/>
    </reaction>
</comment>
<proteinExistence type="inferred from homology"/>
<sequence>MDIDVKEILEKLKKWFFLMPFGTKSIFISILSFYILKVFWINEIEDTCINPDIMWSNIFTSLPRYILHSFVHANVIHIIFNSIALIHFSSNFEKDVGSVLLIYIVLVFTALIAIFYSFAAQIFSIFFIDRWMNTCTIGISGVLFAFITIESLQNETIKRIGGYEIQSKYNPWILLIFTQIFWPKASFLGHLGGIVVGYLCK</sequence>
<dbReference type="PANTHER" id="PTHR43066:SF1">
    <property type="entry name" value="RHOMBOID PROTEIN 2"/>
    <property type="match status" value="1"/>
</dbReference>
<evidence type="ECO:0000256" key="2">
    <source>
        <dbReference type="ARBA" id="ARBA00004141"/>
    </source>
</evidence>
<evidence type="ECO:0000256" key="6">
    <source>
        <dbReference type="ARBA" id="ARBA00022692"/>
    </source>
</evidence>
<reference evidence="12 13" key="1">
    <citation type="submission" date="2016-08" db="EMBL/GenBank/DDBJ databases">
        <title>A Parts List for Fungal Cellulosomes Revealed by Comparative Genomics.</title>
        <authorList>
            <consortium name="DOE Joint Genome Institute"/>
            <person name="Haitjema C.H."/>
            <person name="Gilmore S.P."/>
            <person name="Henske J.K."/>
            <person name="Solomon K.V."/>
            <person name="De Groot R."/>
            <person name="Kuo A."/>
            <person name="Mondo S.J."/>
            <person name="Salamov A.A."/>
            <person name="Labutti K."/>
            <person name="Zhao Z."/>
            <person name="Chiniquy J."/>
            <person name="Barry K."/>
            <person name="Brewer H.M."/>
            <person name="Purvine S.O."/>
            <person name="Wright A.T."/>
            <person name="Boxma B."/>
            <person name="Van Alen T."/>
            <person name="Hackstein J.H."/>
            <person name="Baker S.E."/>
            <person name="Grigoriev I.V."/>
            <person name="O'Malley M.A."/>
        </authorList>
    </citation>
    <scope>NUCLEOTIDE SEQUENCE [LARGE SCALE GENOMIC DNA]</scope>
    <source>
        <strain evidence="12 13">G1</strain>
    </source>
</reference>
<dbReference type="STRING" id="1754190.A0A1Y2B447"/>
<accession>A0A1Y2B447</accession>
<evidence type="ECO:0000256" key="1">
    <source>
        <dbReference type="ARBA" id="ARBA00000156"/>
    </source>
</evidence>
<evidence type="ECO:0000256" key="5">
    <source>
        <dbReference type="ARBA" id="ARBA00022670"/>
    </source>
</evidence>
<keyword evidence="13" id="KW-1185">Reference proteome</keyword>
<dbReference type="InterPro" id="IPR035952">
    <property type="entry name" value="Rhomboid-like_sf"/>
</dbReference>
<dbReference type="GO" id="GO:0006508">
    <property type="term" value="P:proteolysis"/>
    <property type="evidence" value="ECO:0007669"/>
    <property type="project" value="UniProtKB-KW"/>
</dbReference>
<evidence type="ECO:0000313" key="13">
    <source>
        <dbReference type="Proteomes" id="UP000193920"/>
    </source>
</evidence>
<evidence type="ECO:0000256" key="3">
    <source>
        <dbReference type="ARBA" id="ARBA00009045"/>
    </source>
</evidence>
<feature type="transmembrane region" description="Helical" evidence="10">
    <location>
        <begin position="15"/>
        <end position="36"/>
    </location>
</feature>
<evidence type="ECO:0000256" key="4">
    <source>
        <dbReference type="ARBA" id="ARBA00013039"/>
    </source>
</evidence>
<dbReference type="SUPFAM" id="SSF144091">
    <property type="entry name" value="Rhomboid-like"/>
    <property type="match status" value="1"/>
</dbReference>
<dbReference type="Proteomes" id="UP000193920">
    <property type="component" value="Unassembled WGS sequence"/>
</dbReference>
<keyword evidence="8 10" id="KW-1133">Transmembrane helix</keyword>
<evidence type="ECO:0000256" key="8">
    <source>
        <dbReference type="ARBA" id="ARBA00022989"/>
    </source>
</evidence>
<feature type="domain" description="Peptidase S54 rhomboid" evidence="11">
    <location>
        <begin position="63"/>
        <end position="199"/>
    </location>
</feature>
<feature type="transmembrane region" description="Helical" evidence="10">
    <location>
        <begin position="172"/>
        <end position="199"/>
    </location>
</feature>
<dbReference type="InterPro" id="IPR022764">
    <property type="entry name" value="Peptidase_S54_rhomboid_dom"/>
</dbReference>
<keyword evidence="5" id="KW-0645">Protease</keyword>
<gene>
    <name evidence="12" type="ORF">LY90DRAFT_88251</name>
</gene>
<dbReference type="OrthoDB" id="10257275at2759"/>
<evidence type="ECO:0000256" key="10">
    <source>
        <dbReference type="SAM" id="Phobius"/>
    </source>
</evidence>
<feature type="transmembrane region" description="Helical" evidence="10">
    <location>
        <begin position="100"/>
        <end position="119"/>
    </location>
</feature>
<dbReference type="GO" id="GO:0004252">
    <property type="term" value="F:serine-type endopeptidase activity"/>
    <property type="evidence" value="ECO:0007669"/>
    <property type="project" value="InterPro"/>
</dbReference>
<evidence type="ECO:0000313" key="12">
    <source>
        <dbReference type="EMBL" id="ORY28855.1"/>
    </source>
</evidence>
<comment type="similarity">
    <text evidence="3">Belongs to the peptidase S54 family.</text>
</comment>
<comment type="caution">
    <text evidence="12">The sequence shown here is derived from an EMBL/GenBank/DDBJ whole genome shotgun (WGS) entry which is preliminary data.</text>
</comment>
<dbReference type="AlphaFoldDB" id="A0A1Y2B447"/>
<feature type="transmembrane region" description="Helical" evidence="10">
    <location>
        <begin position="131"/>
        <end position="152"/>
    </location>
</feature>
<dbReference type="Gene3D" id="1.20.1540.10">
    <property type="entry name" value="Rhomboid-like"/>
    <property type="match status" value="1"/>
</dbReference>
<dbReference type="PANTHER" id="PTHR43066">
    <property type="entry name" value="RHOMBOID-RELATED PROTEIN"/>
    <property type="match status" value="1"/>
</dbReference>
<protein>
    <recommendedName>
        <fullName evidence="4">rhomboid protease</fullName>
        <ecNumber evidence="4">3.4.21.105</ecNumber>
    </recommendedName>
</protein>
<dbReference type="EMBL" id="MCOG01000183">
    <property type="protein sequence ID" value="ORY28855.1"/>
    <property type="molecule type" value="Genomic_DNA"/>
</dbReference>
<comment type="subcellular location">
    <subcellularLocation>
        <location evidence="2">Membrane</location>
        <topology evidence="2">Multi-pass membrane protein</topology>
    </subcellularLocation>
</comment>
<feature type="transmembrane region" description="Helical" evidence="10">
    <location>
        <begin position="65"/>
        <end position="88"/>
    </location>
</feature>
<dbReference type="EC" id="3.4.21.105" evidence="4"/>
<evidence type="ECO:0000256" key="9">
    <source>
        <dbReference type="ARBA" id="ARBA00023136"/>
    </source>
</evidence>
<evidence type="ECO:0000259" key="11">
    <source>
        <dbReference type="Pfam" id="PF01694"/>
    </source>
</evidence>
<name>A0A1Y2B447_9FUNG</name>
<dbReference type="GO" id="GO:0016020">
    <property type="term" value="C:membrane"/>
    <property type="evidence" value="ECO:0007669"/>
    <property type="project" value="UniProtKB-SubCell"/>
</dbReference>
<keyword evidence="7" id="KW-0378">Hydrolase</keyword>
<dbReference type="Pfam" id="PF01694">
    <property type="entry name" value="Rhomboid"/>
    <property type="match status" value="1"/>
</dbReference>